<organism evidence="3 4">
    <name type="scientific">Megamonas hypermegale</name>
    <dbReference type="NCBI Taxonomy" id="158847"/>
    <lineage>
        <taxon>Bacteria</taxon>
        <taxon>Bacillati</taxon>
        <taxon>Bacillota</taxon>
        <taxon>Negativicutes</taxon>
        <taxon>Selenomonadales</taxon>
        <taxon>Selenomonadaceae</taxon>
        <taxon>Megamonas</taxon>
    </lineage>
</organism>
<sequence>MMKTKNYVKVGLVISIVLHVGIFALGGYVMNNITKELNEKSMLQSSTDEDITYVDIGITQEDESNDIVVEEAEDINAQSEIVVDEEELEKQKPPIETINPPEEKKPEPVVKKEPRHKFRTYKDTKIVVKEISKENLILNFSDVKDSRDLMPTYKHKEKPVYDYNLVPEGEAIIIVVEYIMDEQGKIIQAYPVLPAEKSDLGLSEEEYQDLNTACIQALEKYEIIPPKDKRGNIPQQEKFILTHDGAVEKFEF</sequence>
<gene>
    <name evidence="3" type="ORF">NCTC10571_02414</name>
</gene>
<feature type="region of interest" description="Disordered" evidence="1">
    <location>
        <begin position="86"/>
        <end position="114"/>
    </location>
</feature>
<evidence type="ECO:0000256" key="2">
    <source>
        <dbReference type="SAM" id="Phobius"/>
    </source>
</evidence>
<dbReference type="EMBL" id="UGPP01000001">
    <property type="protein sequence ID" value="STY72223.1"/>
    <property type="molecule type" value="Genomic_DNA"/>
</dbReference>
<reference evidence="3 4" key="1">
    <citation type="submission" date="2018-06" db="EMBL/GenBank/DDBJ databases">
        <authorList>
            <consortium name="Pathogen Informatics"/>
            <person name="Doyle S."/>
        </authorList>
    </citation>
    <scope>NUCLEOTIDE SEQUENCE [LARGE SCALE GENOMIC DNA]</scope>
    <source>
        <strain evidence="3 4">NCTC10571</strain>
    </source>
</reference>
<evidence type="ECO:0000313" key="4">
    <source>
        <dbReference type="Proteomes" id="UP000255234"/>
    </source>
</evidence>
<feature type="transmembrane region" description="Helical" evidence="2">
    <location>
        <begin position="7"/>
        <end position="30"/>
    </location>
</feature>
<keyword evidence="2" id="KW-1133">Transmembrane helix</keyword>
<dbReference type="AlphaFoldDB" id="A0A378NV16"/>
<name>A0A378NV16_9FIRM</name>
<evidence type="ECO:0000256" key="1">
    <source>
        <dbReference type="SAM" id="MobiDB-lite"/>
    </source>
</evidence>
<proteinExistence type="predicted"/>
<keyword evidence="2" id="KW-0812">Transmembrane</keyword>
<feature type="compositionally biased region" description="Basic and acidic residues" evidence="1">
    <location>
        <begin position="101"/>
        <end position="112"/>
    </location>
</feature>
<dbReference type="RefSeq" id="WP_115152266.1">
    <property type="nucleotide sequence ID" value="NZ_UGPP01000001.1"/>
</dbReference>
<evidence type="ECO:0000313" key="3">
    <source>
        <dbReference type="EMBL" id="STY72223.1"/>
    </source>
</evidence>
<keyword evidence="2" id="KW-0472">Membrane</keyword>
<protein>
    <submittedName>
        <fullName evidence="3">Uncharacterized protein</fullName>
    </submittedName>
</protein>
<accession>A0A378NV16</accession>
<dbReference type="Proteomes" id="UP000255234">
    <property type="component" value="Unassembled WGS sequence"/>
</dbReference>